<dbReference type="PANTHER" id="PTHR43103">
    <property type="entry name" value="NUCLEOSIDE-DIPHOSPHATE-SUGAR EPIMERASE"/>
    <property type="match status" value="1"/>
</dbReference>
<feature type="region of interest" description="Disordered" evidence="4">
    <location>
        <begin position="236"/>
        <end position="261"/>
    </location>
</feature>
<reference evidence="6 7" key="1">
    <citation type="submission" date="2024-04" db="EMBL/GenBank/DDBJ databases">
        <title>Novel species of the genus Ideonella isolated from streams.</title>
        <authorList>
            <person name="Lu H."/>
        </authorList>
    </citation>
    <scope>NUCLEOTIDE SEQUENCE [LARGE SCALE GENOMIC DNA]</scope>
    <source>
        <strain evidence="6 7">BYS139W</strain>
    </source>
</reference>
<comment type="caution">
    <text evidence="6">The sequence shown here is derived from an EMBL/GenBank/DDBJ whole genome shotgun (WGS) entry which is preliminary data.</text>
</comment>
<feature type="domain" description="NAD-dependent epimerase/dehydratase" evidence="5">
    <location>
        <begin position="13"/>
        <end position="176"/>
    </location>
</feature>
<keyword evidence="7" id="KW-1185">Reference proteome</keyword>
<comment type="similarity">
    <text evidence="1">Belongs to the NAD(P)-dependent epimerase/dehydratase family.</text>
</comment>
<dbReference type="SUPFAM" id="SSF51735">
    <property type="entry name" value="NAD(P)-binding Rossmann-fold domains"/>
    <property type="match status" value="1"/>
</dbReference>
<protein>
    <submittedName>
        <fullName evidence="6">NAD(P)-dependent oxidoreductase</fullName>
    </submittedName>
</protein>
<keyword evidence="3" id="KW-0520">NAD</keyword>
<dbReference type="Gene3D" id="3.40.50.720">
    <property type="entry name" value="NAD(P)-binding Rossmann-like Domain"/>
    <property type="match status" value="1"/>
</dbReference>
<dbReference type="EMBL" id="JBBUTF010000024">
    <property type="protein sequence ID" value="MEK8028425.1"/>
    <property type="molecule type" value="Genomic_DNA"/>
</dbReference>
<sequence length="291" mass="30854">MTASATTPAPLTIAITGAAGLVGSGLRRQLLAAGHRIVSLDLRPITDPAPEETAHVVDIGDQAALTTHLRGVDGIVHLAACTTDAPWPDQVRLSIEGTISLFDAARAAGVRRIAYASSHHVVGLHPRAPHGPRMGDTAILRPDSRYAVGKAFGENIGALYACKYGLQVLAIRIGNVNTRPIDRRRLGSWISERDLAQLVTIGLTHPDVAFDIVYGISDASGRHYDNATAHALGYRPQDSSEGWDETVLREDPPPAAGSDAAHTAAELTLGGGFSQAEFEGDGRRVLHRSPR</sequence>
<evidence type="ECO:0000256" key="4">
    <source>
        <dbReference type="SAM" id="MobiDB-lite"/>
    </source>
</evidence>
<proteinExistence type="inferred from homology"/>
<evidence type="ECO:0000313" key="7">
    <source>
        <dbReference type="Proteomes" id="UP001368500"/>
    </source>
</evidence>
<dbReference type="PANTHER" id="PTHR43103:SF5">
    <property type="entry name" value="4-EPIMERASE, PUTATIVE (AFU_ORTHOLOGUE AFUA_7G00360)-RELATED"/>
    <property type="match status" value="1"/>
</dbReference>
<evidence type="ECO:0000259" key="5">
    <source>
        <dbReference type="Pfam" id="PF01370"/>
    </source>
</evidence>
<dbReference type="Proteomes" id="UP001368500">
    <property type="component" value="Unassembled WGS sequence"/>
</dbReference>
<accession>A0ABU9BHH7</accession>
<evidence type="ECO:0000256" key="2">
    <source>
        <dbReference type="ARBA" id="ARBA00023002"/>
    </source>
</evidence>
<feature type="region of interest" description="Disordered" evidence="4">
    <location>
        <begin position="272"/>
        <end position="291"/>
    </location>
</feature>
<name>A0ABU9BHH7_9BURK</name>
<evidence type="ECO:0000256" key="1">
    <source>
        <dbReference type="ARBA" id="ARBA00007637"/>
    </source>
</evidence>
<evidence type="ECO:0000313" key="6">
    <source>
        <dbReference type="EMBL" id="MEK8028425.1"/>
    </source>
</evidence>
<gene>
    <name evidence="6" type="ORF">AACH11_20895</name>
</gene>
<keyword evidence="2" id="KW-0560">Oxidoreductase</keyword>
<dbReference type="InterPro" id="IPR036291">
    <property type="entry name" value="NAD(P)-bd_dom_sf"/>
</dbReference>
<evidence type="ECO:0000256" key="3">
    <source>
        <dbReference type="ARBA" id="ARBA00023027"/>
    </source>
</evidence>
<dbReference type="Pfam" id="PF01370">
    <property type="entry name" value="Epimerase"/>
    <property type="match status" value="1"/>
</dbReference>
<organism evidence="6 7">
    <name type="scientific">Pseudaquabacterium rugosum</name>
    <dbReference type="NCBI Taxonomy" id="2984194"/>
    <lineage>
        <taxon>Bacteria</taxon>
        <taxon>Pseudomonadati</taxon>
        <taxon>Pseudomonadota</taxon>
        <taxon>Betaproteobacteria</taxon>
        <taxon>Burkholderiales</taxon>
        <taxon>Sphaerotilaceae</taxon>
        <taxon>Pseudaquabacterium</taxon>
    </lineage>
</organism>
<dbReference type="InterPro" id="IPR001509">
    <property type="entry name" value="Epimerase_deHydtase"/>
</dbReference>
<dbReference type="RefSeq" id="WP_341376211.1">
    <property type="nucleotide sequence ID" value="NZ_JBBUTF010000024.1"/>
</dbReference>